<protein>
    <submittedName>
        <fullName evidence="2">Uncharacterized protein</fullName>
    </submittedName>
</protein>
<feature type="transmembrane region" description="Helical" evidence="1">
    <location>
        <begin position="148"/>
        <end position="170"/>
    </location>
</feature>
<dbReference type="RefSeq" id="WP_173164413.1">
    <property type="nucleotide sequence ID" value="NZ_CP053716.1"/>
</dbReference>
<dbReference type="EMBL" id="CP053716">
    <property type="protein sequence ID" value="QKF07339.1"/>
    <property type="molecule type" value="Genomic_DNA"/>
</dbReference>
<organism evidence="2 3">
    <name type="scientific">Berryella wangjianweii</name>
    <dbReference type="NCBI Taxonomy" id="2734634"/>
    <lineage>
        <taxon>Bacteria</taxon>
        <taxon>Bacillati</taxon>
        <taxon>Actinomycetota</taxon>
        <taxon>Coriobacteriia</taxon>
        <taxon>Eggerthellales</taxon>
        <taxon>Eggerthellaceae</taxon>
        <taxon>Berryella</taxon>
    </lineage>
</organism>
<evidence type="ECO:0000256" key="1">
    <source>
        <dbReference type="SAM" id="Phobius"/>
    </source>
</evidence>
<dbReference type="KEGG" id="bwa:HLV38_03800"/>
<feature type="transmembrane region" description="Helical" evidence="1">
    <location>
        <begin position="79"/>
        <end position="98"/>
    </location>
</feature>
<keyword evidence="1" id="KW-0472">Membrane</keyword>
<accession>A0A6M8J7F5</accession>
<feature type="transmembrane region" description="Helical" evidence="1">
    <location>
        <begin position="119"/>
        <end position="142"/>
    </location>
</feature>
<dbReference type="AlphaFoldDB" id="A0A6M8J7F5"/>
<feature type="transmembrane region" description="Helical" evidence="1">
    <location>
        <begin position="47"/>
        <end position="67"/>
    </location>
</feature>
<evidence type="ECO:0000313" key="3">
    <source>
        <dbReference type="Proteomes" id="UP000503297"/>
    </source>
</evidence>
<reference evidence="3" key="1">
    <citation type="submission" date="2020-05" db="EMBL/GenBank/DDBJ databases">
        <title>Novel species in genus Nocardioides.</title>
        <authorList>
            <person name="Zhang G."/>
        </authorList>
    </citation>
    <scope>NUCLEOTIDE SEQUENCE [LARGE SCALE GENOMIC DNA]</scope>
    <source>
        <strain evidence="3">zg-1050</strain>
    </source>
</reference>
<evidence type="ECO:0000313" key="2">
    <source>
        <dbReference type="EMBL" id="QKF07339.1"/>
    </source>
</evidence>
<dbReference type="Proteomes" id="UP000503297">
    <property type="component" value="Chromosome"/>
</dbReference>
<keyword evidence="1" id="KW-1133">Transmembrane helix</keyword>
<gene>
    <name evidence="2" type="ORF">HLV38_03800</name>
</gene>
<keyword evidence="3" id="KW-1185">Reference proteome</keyword>
<proteinExistence type="predicted"/>
<keyword evidence="1" id="KW-0812">Transmembrane</keyword>
<name>A0A6M8J7F5_9ACTN</name>
<sequence>MSDVARAWKSQASHVVHELIPEYAGRVRYVDCINGRVSRPTDMLGRFVFQLLMVASMVAVMSTFNGVRHSGLDFFVHSHWFYPLVLFCAFLLRVLFVNRLTDHVISAHIVPNLTGALKVVSTAALNVALMTPCMTMVVTLLLQGTDDYWAYVLATIPVNMVVAMLLNVLAVGPAVKMLYYNVVAGTERGARVLKFLQENALSWAAMLSI</sequence>